<sequence length="287" mass="32789">MDSGSGVFSDDYESLISTTDADLLKRSIDDKQEQFVLSEVQTAYLLKNKQKKHVHLQGCYGILNAHLLTENLIKSSLVTEETVEELMQNGEDPLTEETVEELMQNGEDPLTGVWMCIGESDCYVIQDKGKGSVAVMYIKLGVEPSKRLFNITRISFSKDEAYQKPEDGTVDNPGKKRLLSFLEIYYQNEIEKFMFHIQKTADLWARLSKQEQKFARRSIEDMKQHFEQSVLSKLPERYNSHSKQSVISEETTIRTRKFLGALPVDDRQVILCLLLILGHICAALQVD</sequence>
<dbReference type="Proteomes" id="UP000245207">
    <property type="component" value="Unassembled WGS sequence"/>
</dbReference>
<dbReference type="SUPFAM" id="SSF158573">
    <property type="entry name" value="GINS helical bundle-like"/>
    <property type="match status" value="1"/>
</dbReference>
<evidence type="ECO:0000313" key="1">
    <source>
        <dbReference type="EMBL" id="PWA61794.1"/>
    </source>
</evidence>
<proteinExistence type="predicted"/>
<dbReference type="OrthoDB" id="338231at2759"/>
<dbReference type="GO" id="GO:0006261">
    <property type="term" value="P:DNA-templated DNA replication"/>
    <property type="evidence" value="ECO:0007669"/>
    <property type="project" value="InterPro"/>
</dbReference>
<comment type="caution">
    <text evidence="1">The sequence shown here is derived from an EMBL/GenBank/DDBJ whole genome shotgun (WGS) entry which is preliminary data.</text>
</comment>
<reference evidence="1 2" key="1">
    <citation type="journal article" date="2018" name="Mol. Plant">
        <title>The genome of Artemisia annua provides insight into the evolution of Asteraceae family and artemisinin biosynthesis.</title>
        <authorList>
            <person name="Shen Q."/>
            <person name="Zhang L."/>
            <person name="Liao Z."/>
            <person name="Wang S."/>
            <person name="Yan T."/>
            <person name="Shi P."/>
            <person name="Liu M."/>
            <person name="Fu X."/>
            <person name="Pan Q."/>
            <person name="Wang Y."/>
            <person name="Lv Z."/>
            <person name="Lu X."/>
            <person name="Zhang F."/>
            <person name="Jiang W."/>
            <person name="Ma Y."/>
            <person name="Chen M."/>
            <person name="Hao X."/>
            <person name="Li L."/>
            <person name="Tang Y."/>
            <person name="Lv G."/>
            <person name="Zhou Y."/>
            <person name="Sun X."/>
            <person name="Brodelius P.E."/>
            <person name="Rose J.K.C."/>
            <person name="Tang K."/>
        </authorList>
    </citation>
    <scope>NUCLEOTIDE SEQUENCE [LARGE SCALE GENOMIC DNA]</scope>
    <source>
        <strain evidence="2">cv. Huhao1</strain>
        <tissue evidence="1">Leaf</tissue>
    </source>
</reference>
<dbReference type="Gene3D" id="1.20.58.1030">
    <property type="match status" value="1"/>
</dbReference>
<keyword evidence="2" id="KW-1185">Reference proteome</keyword>
<name>A0A2U1MKP9_ARTAN</name>
<dbReference type="InterPro" id="IPR008591">
    <property type="entry name" value="GINS_Sld5"/>
</dbReference>
<dbReference type="GO" id="GO:0000811">
    <property type="term" value="C:GINS complex"/>
    <property type="evidence" value="ECO:0007669"/>
    <property type="project" value="TreeGrafter"/>
</dbReference>
<accession>A0A2U1MKP9</accession>
<dbReference type="GO" id="GO:0000727">
    <property type="term" value="P:double-strand break repair via break-induced replication"/>
    <property type="evidence" value="ECO:0007669"/>
    <property type="project" value="TreeGrafter"/>
</dbReference>
<dbReference type="InterPro" id="IPR036224">
    <property type="entry name" value="GINS_bundle-like_dom_sf"/>
</dbReference>
<dbReference type="STRING" id="35608.A0A2U1MKP9"/>
<gene>
    <name evidence="1" type="ORF">CTI12_AA372500</name>
</gene>
<evidence type="ECO:0000313" key="2">
    <source>
        <dbReference type="Proteomes" id="UP000245207"/>
    </source>
</evidence>
<dbReference type="PANTHER" id="PTHR21206">
    <property type="entry name" value="SLD5 PROTEIN"/>
    <property type="match status" value="1"/>
</dbReference>
<protein>
    <submittedName>
        <fullName evidence="1">DNA replication protein</fullName>
    </submittedName>
</protein>
<organism evidence="1 2">
    <name type="scientific">Artemisia annua</name>
    <name type="common">Sweet wormwood</name>
    <dbReference type="NCBI Taxonomy" id="35608"/>
    <lineage>
        <taxon>Eukaryota</taxon>
        <taxon>Viridiplantae</taxon>
        <taxon>Streptophyta</taxon>
        <taxon>Embryophyta</taxon>
        <taxon>Tracheophyta</taxon>
        <taxon>Spermatophyta</taxon>
        <taxon>Magnoliopsida</taxon>
        <taxon>eudicotyledons</taxon>
        <taxon>Gunneridae</taxon>
        <taxon>Pentapetalae</taxon>
        <taxon>asterids</taxon>
        <taxon>campanulids</taxon>
        <taxon>Asterales</taxon>
        <taxon>Asteraceae</taxon>
        <taxon>Asteroideae</taxon>
        <taxon>Anthemideae</taxon>
        <taxon>Artemisiinae</taxon>
        <taxon>Artemisia</taxon>
    </lineage>
</organism>
<dbReference type="PANTHER" id="PTHR21206:SF0">
    <property type="entry name" value="DNA REPLICATION COMPLEX GINS PROTEIN SLD5"/>
    <property type="match status" value="1"/>
</dbReference>
<dbReference type="EMBL" id="PKPP01005016">
    <property type="protein sequence ID" value="PWA61794.1"/>
    <property type="molecule type" value="Genomic_DNA"/>
</dbReference>
<dbReference type="AlphaFoldDB" id="A0A2U1MKP9"/>